<name>A0ACC2CKV6_DIPCM</name>
<gene>
    <name evidence="1" type="ORF">O6H91_09G004000</name>
</gene>
<reference evidence="2" key="1">
    <citation type="journal article" date="2024" name="Proc. Natl. Acad. Sci. U.S.A.">
        <title>Extraordinary preservation of gene collinearity over three hundred million years revealed in homosporous lycophytes.</title>
        <authorList>
            <person name="Li C."/>
            <person name="Wickell D."/>
            <person name="Kuo L.Y."/>
            <person name="Chen X."/>
            <person name="Nie B."/>
            <person name="Liao X."/>
            <person name="Peng D."/>
            <person name="Ji J."/>
            <person name="Jenkins J."/>
            <person name="Williams M."/>
            <person name="Shu S."/>
            <person name="Plott C."/>
            <person name="Barry K."/>
            <person name="Rajasekar S."/>
            <person name="Grimwood J."/>
            <person name="Han X."/>
            <person name="Sun S."/>
            <person name="Hou Z."/>
            <person name="He W."/>
            <person name="Dai G."/>
            <person name="Sun C."/>
            <person name="Schmutz J."/>
            <person name="Leebens-Mack J.H."/>
            <person name="Li F.W."/>
            <person name="Wang L."/>
        </authorList>
    </citation>
    <scope>NUCLEOTIDE SEQUENCE [LARGE SCALE GENOMIC DNA]</scope>
    <source>
        <strain evidence="2">cv. PW_Plant_1</strain>
    </source>
</reference>
<protein>
    <submittedName>
        <fullName evidence="1">Uncharacterized protein</fullName>
    </submittedName>
</protein>
<keyword evidence="2" id="KW-1185">Reference proteome</keyword>
<dbReference type="Proteomes" id="UP001162992">
    <property type="component" value="Chromosome 9"/>
</dbReference>
<proteinExistence type="predicted"/>
<comment type="caution">
    <text evidence="1">The sequence shown here is derived from an EMBL/GenBank/DDBJ whole genome shotgun (WGS) entry which is preliminary data.</text>
</comment>
<evidence type="ECO:0000313" key="1">
    <source>
        <dbReference type="EMBL" id="KAJ7542631.1"/>
    </source>
</evidence>
<accession>A0ACC2CKV6</accession>
<organism evidence="1 2">
    <name type="scientific">Diphasiastrum complanatum</name>
    <name type="common">Issler's clubmoss</name>
    <name type="synonym">Lycopodium complanatum</name>
    <dbReference type="NCBI Taxonomy" id="34168"/>
    <lineage>
        <taxon>Eukaryota</taxon>
        <taxon>Viridiplantae</taxon>
        <taxon>Streptophyta</taxon>
        <taxon>Embryophyta</taxon>
        <taxon>Tracheophyta</taxon>
        <taxon>Lycopodiopsida</taxon>
        <taxon>Lycopodiales</taxon>
        <taxon>Lycopodiaceae</taxon>
        <taxon>Lycopodioideae</taxon>
        <taxon>Diphasiastrum</taxon>
    </lineage>
</organism>
<dbReference type="EMBL" id="CM055100">
    <property type="protein sequence ID" value="KAJ7542631.1"/>
    <property type="molecule type" value="Genomic_DNA"/>
</dbReference>
<sequence length="440" mass="48201">MGRGRKQQKGLRMDDPDEDTASTSSTSASSDLVVNPKMEEEHDEEALLEGFIEALYEKRASIREAALKSLINAFTGSILDDYVEQEWETLSSLLIGSIKRGSSSETALAARALGLLVVTVGSGDAAQNLLAEASPHLAKVAKLGSDASIRISAVESLAILGFVSGVEDDSIEKVMAILWQIATHAGDQHADQTSGMIKPSSELRAAAITSWAVLLSASPFNSSFSNHVFDNLSSLSTLLDTGSLEIQRAAGEAIALIYEMYNSNKHMEDSFQHSVSDNATDVNKIMQAREDQLLEQMKALSIEAGGKGHSRKEISLQRSSFRGLVASIEDGVCPETHIRLRHGDILKIDTWIKTLQLNAFRKLLAQGFHIHMQENSLLHDIFGFSPRQEKQKSLTAKEKRLFFSPNSVTSKRRTQVRNHSRSIAQAGNVGHYRLNESEID</sequence>
<evidence type="ECO:0000313" key="2">
    <source>
        <dbReference type="Proteomes" id="UP001162992"/>
    </source>
</evidence>